<evidence type="ECO:0000313" key="5">
    <source>
        <dbReference type="EMBL" id="KAL3383809.1"/>
    </source>
</evidence>
<feature type="compositionally biased region" description="Low complexity" evidence="3">
    <location>
        <begin position="185"/>
        <end position="198"/>
    </location>
</feature>
<feature type="compositionally biased region" description="Polar residues" evidence="3">
    <location>
        <begin position="199"/>
        <end position="235"/>
    </location>
</feature>
<feature type="region of interest" description="Disordered" evidence="3">
    <location>
        <begin position="185"/>
        <end position="266"/>
    </location>
</feature>
<dbReference type="PANTHER" id="PTHR12236">
    <property type="entry name" value="STRUCTURAL CONTITUENT OF CUTICLE"/>
    <property type="match status" value="1"/>
</dbReference>
<keyword evidence="4" id="KW-0732">Signal</keyword>
<dbReference type="EMBL" id="JBJJXI010000181">
    <property type="protein sequence ID" value="KAL3383809.1"/>
    <property type="molecule type" value="Genomic_DNA"/>
</dbReference>
<dbReference type="AlphaFoldDB" id="A0ABD2VSV7"/>
<protein>
    <submittedName>
        <fullName evidence="5">Uncharacterized protein</fullName>
    </submittedName>
</protein>
<gene>
    <name evidence="5" type="ORF">TKK_020179</name>
</gene>
<comment type="caution">
    <text evidence="5">The sequence shown here is derived from an EMBL/GenBank/DDBJ whole genome shotgun (WGS) entry which is preliminary data.</text>
</comment>
<feature type="signal peptide" evidence="4">
    <location>
        <begin position="1"/>
        <end position="18"/>
    </location>
</feature>
<feature type="compositionally biased region" description="Low complexity" evidence="3">
    <location>
        <begin position="316"/>
        <end position="332"/>
    </location>
</feature>
<name>A0ABD2VSV7_9HYME</name>
<dbReference type="Pfam" id="PF00379">
    <property type="entry name" value="Chitin_bind_4"/>
    <property type="match status" value="1"/>
</dbReference>
<keyword evidence="1 2" id="KW-0193">Cuticle</keyword>
<evidence type="ECO:0000256" key="1">
    <source>
        <dbReference type="ARBA" id="ARBA00022460"/>
    </source>
</evidence>
<dbReference type="Proteomes" id="UP001627154">
    <property type="component" value="Unassembled WGS sequence"/>
</dbReference>
<feature type="compositionally biased region" description="Polar residues" evidence="3">
    <location>
        <begin position="289"/>
        <end position="315"/>
    </location>
</feature>
<dbReference type="GO" id="GO:0042302">
    <property type="term" value="F:structural constituent of cuticle"/>
    <property type="evidence" value="ECO:0007669"/>
    <property type="project" value="UniProtKB-UniRule"/>
</dbReference>
<proteinExistence type="predicted"/>
<evidence type="ECO:0000256" key="3">
    <source>
        <dbReference type="SAM" id="MobiDB-lite"/>
    </source>
</evidence>
<dbReference type="InterPro" id="IPR000618">
    <property type="entry name" value="Insect_cuticle"/>
</dbReference>
<reference evidence="5 6" key="1">
    <citation type="journal article" date="2024" name="bioRxiv">
        <title>A reference genome for Trichogramma kaykai: A tiny desert-dwelling parasitoid wasp with competing sex-ratio distorters.</title>
        <authorList>
            <person name="Culotta J."/>
            <person name="Lindsey A.R."/>
        </authorList>
    </citation>
    <scope>NUCLEOTIDE SEQUENCE [LARGE SCALE GENOMIC DNA]</scope>
    <source>
        <strain evidence="5 6">KSX58</strain>
    </source>
</reference>
<feature type="region of interest" description="Disordered" evidence="3">
    <location>
        <begin position="287"/>
        <end position="343"/>
    </location>
</feature>
<dbReference type="PANTHER" id="PTHR12236:SF79">
    <property type="entry name" value="CUTICULAR PROTEIN 50CB-RELATED"/>
    <property type="match status" value="1"/>
</dbReference>
<accession>A0ABD2VSV7</accession>
<dbReference type="InterPro" id="IPR051217">
    <property type="entry name" value="Insect_Cuticle_Struc_Prot"/>
</dbReference>
<evidence type="ECO:0000256" key="4">
    <source>
        <dbReference type="SAM" id="SignalP"/>
    </source>
</evidence>
<sequence>MQILISIVAVIAVGVVSAQYDPYKIDYEQQWTRPVDYAYHYQKPLNPHSYTRAVAHTGLAFPYFAWSHLPVPYSYSVRPNTNSQSVATTYIDAHSITSAPIASQGSNQEFTYFKPTTTSTTSSTYLPPTITTTTERPISSSIRLPTSYDRYNFLPPSFEYVPEKYFIPLQTYVKPNYVGLVTSTTQSSTHLPSTSTTTKRPTQVASTSTTTKRPIQVTSTTTTSQHPIQVRSTSETISSTHKPSTTTTTTTTTTTLPSTTDAPTKSYVPPQIYLQIKGNVDSLLPPTETHVSQTHASPVTTTTQSSTHKPLSTFSTVSQTNPPTTTTGEPIPNQSKVRQPANRYHSTQYKTDYTVSYSNENSDLPTVYNYDYNEESLASSTERPDSYIYGYKVNQGRTDYGLKESRKSGLTRGQYFVELPDCRRMIVDYSADAKGFRPEISYENIPDCVIVESSTASKMRT</sequence>
<evidence type="ECO:0000256" key="2">
    <source>
        <dbReference type="PROSITE-ProRule" id="PRU00497"/>
    </source>
</evidence>
<feature type="chain" id="PRO_5044793343" evidence="4">
    <location>
        <begin position="19"/>
        <end position="461"/>
    </location>
</feature>
<dbReference type="PROSITE" id="PS51155">
    <property type="entry name" value="CHIT_BIND_RR_2"/>
    <property type="match status" value="1"/>
</dbReference>
<keyword evidence="6" id="KW-1185">Reference proteome</keyword>
<evidence type="ECO:0000313" key="6">
    <source>
        <dbReference type="Proteomes" id="UP001627154"/>
    </source>
</evidence>
<feature type="compositionally biased region" description="Low complexity" evidence="3">
    <location>
        <begin position="236"/>
        <end position="264"/>
    </location>
</feature>
<organism evidence="5 6">
    <name type="scientific">Trichogramma kaykai</name>
    <dbReference type="NCBI Taxonomy" id="54128"/>
    <lineage>
        <taxon>Eukaryota</taxon>
        <taxon>Metazoa</taxon>
        <taxon>Ecdysozoa</taxon>
        <taxon>Arthropoda</taxon>
        <taxon>Hexapoda</taxon>
        <taxon>Insecta</taxon>
        <taxon>Pterygota</taxon>
        <taxon>Neoptera</taxon>
        <taxon>Endopterygota</taxon>
        <taxon>Hymenoptera</taxon>
        <taxon>Apocrita</taxon>
        <taxon>Proctotrupomorpha</taxon>
        <taxon>Chalcidoidea</taxon>
        <taxon>Trichogrammatidae</taxon>
        <taxon>Trichogramma</taxon>
    </lineage>
</organism>